<protein>
    <submittedName>
        <fullName evidence="2">Uncharacterized protein</fullName>
    </submittedName>
</protein>
<gene>
    <name evidence="2" type="ORF">FOMPIDRAFT_91052</name>
</gene>
<accession>S8E4I8</accession>
<name>S8E4I8_FOMSC</name>
<feature type="compositionally biased region" description="Polar residues" evidence="1">
    <location>
        <begin position="1"/>
        <end position="10"/>
    </location>
</feature>
<dbReference type="HOGENOM" id="CLU_422129_0_0_1"/>
<evidence type="ECO:0000313" key="3">
    <source>
        <dbReference type="Proteomes" id="UP000015241"/>
    </source>
</evidence>
<sequence length="617" mass="66579">MPRQVPQHNQPHVGGEDFREALAGVSSDADETGDEDADPPAVPRSLLVPPEPSQVRIPGPGSSAKQYQFAMMAYQVENGTLRELITNLFAENYSLRERLNSPAVRTAMQSGSGSAARNPPGWTREWHEFARQYLFFIAPWPSQAAFGVAARPSVDPNSQARYTNEDTKRAAEAAELYDLIPRKFHAILSRTDSGFVTTFRRKVQGARSNLLATLITHAGQIFGDMPSGIFNRNASSSRETNPDIQRLLRDSDGKYGPFARVLFPIEEDNIDMKHIFLSMYLVRILSLMLFGPQSLGLRASNTTMGQAPVGKRWNVTKLTPGLLAVACLFLIYILSADPALQHNKPGDKTSIDYATLFETLKRIYIFLSPERKRRVDDFFALHLFHLAPSRQPSEAAGPSFSIEDGLLAINEPSILLEDGLDVLGDVPSDNEPHHDVLGDVPNDNEPRHDEHVGSVSAPVASGILDSMRAPLPTSTRSTSASSRAISPISSLSYESAVALDSEVVPIPSPSPVVVPAPRNTAASGSSKKGKERATTTADALSSAIGDLAIEAYVPRPVTITAEAAPGASAEARGSRRGRSAAKGKVATVVLTPVVAPAVGDNPQVPVAPPSKRKRRQG</sequence>
<evidence type="ECO:0000256" key="1">
    <source>
        <dbReference type="SAM" id="MobiDB-lite"/>
    </source>
</evidence>
<organism evidence="2 3">
    <name type="scientific">Fomitopsis schrenkii</name>
    <name type="common">Brown rot fungus</name>
    <dbReference type="NCBI Taxonomy" id="2126942"/>
    <lineage>
        <taxon>Eukaryota</taxon>
        <taxon>Fungi</taxon>
        <taxon>Dikarya</taxon>
        <taxon>Basidiomycota</taxon>
        <taxon>Agaricomycotina</taxon>
        <taxon>Agaricomycetes</taxon>
        <taxon>Polyporales</taxon>
        <taxon>Fomitopsis</taxon>
    </lineage>
</organism>
<dbReference type="Pfam" id="PF20414">
    <property type="entry name" value="DUF6698"/>
    <property type="match status" value="1"/>
</dbReference>
<dbReference type="OrthoDB" id="2758671at2759"/>
<proteinExistence type="predicted"/>
<dbReference type="InParanoid" id="S8E4I8"/>
<evidence type="ECO:0000313" key="2">
    <source>
        <dbReference type="EMBL" id="EPT00032.1"/>
    </source>
</evidence>
<feature type="region of interest" description="Disordered" evidence="1">
    <location>
        <begin position="597"/>
        <end position="617"/>
    </location>
</feature>
<dbReference type="STRING" id="743788.S8E4I8"/>
<feature type="compositionally biased region" description="Acidic residues" evidence="1">
    <location>
        <begin position="28"/>
        <end position="38"/>
    </location>
</feature>
<dbReference type="InterPro" id="IPR046521">
    <property type="entry name" value="DUF6698"/>
</dbReference>
<feature type="region of interest" description="Disordered" evidence="1">
    <location>
        <begin position="1"/>
        <end position="62"/>
    </location>
</feature>
<keyword evidence="3" id="KW-1185">Reference proteome</keyword>
<dbReference type="AlphaFoldDB" id="S8E4I8"/>
<dbReference type="Proteomes" id="UP000015241">
    <property type="component" value="Unassembled WGS sequence"/>
</dbReference>
<dbReference type="eggNOG" id="ENOG502SUXU">
    <property type="taxonomic scope" value="Eukaryota"/>
</dbReference>
<reference evidence="2 3" key="1">
    <citation type="journal article" date="2012" name="Science">
        <title>The Paleozoic origin of enzymatic lignin decomposition reconstructed from 31 fungal genomes.</title>
        <authorList>
            <person name="Floudas D."/>
            <person name="Binder M."/>
            <person name="Riley R."/>
            <person name="Barry K."/>
            <person name="Blanchette R.A."/>
            <person name="Henrissat B."/>
            <person name="Martinez A.T."/>
            <person name="Otillar R."/>
            <person name="Spatafora J.W."/>
            <person name="Yadav J.S."/>
            <person name="Aerts A."/>
            <person name="Benoit I."/>
            <person name="Boyd A."/>
            <person name="Carlson A."/>
            <person name="Copeland A."/>
            <person name="Coutinho P.M."/>
            <person name="de Vries R.P."/>
            <person name="Ferreira P."/>
            <person name="Findley K."/>
            <person name="Foster B."/>
            <person name="Gaskell J."/>
            <person name="Glotzer D."/>
            <person name="Gorecki P."/>
            <person name="Heitman J."/>
            <person name="Hesse C."/>
            <person name="Hori C."/>
            <person name="Igarashi K."/>
            <person name="Jurgens J.A."/>
            <person name="Kallen N."/>
            <person name="Kersten P."/>
            <person name="Kohler A."/>
            <person name="Kuees U."/>
            <person name="Kumar T.K.A."/>
            <person name="Kuo A."/>
            <person name="LaButti K."/>
            <person name="Larrondo L.F."/>
            <person name="Lindquist E."/>
            <person name="Ling A."/>
            <person name="Lombard V."/>
            <person name="Lucas S."/>
            <person name="Lundell T."/>
            <person name="Martin R."/>
            <person name="McLaughlin D.J."/>
            <person name="Morgenstern I."/>
            <person name="Morin E."/>
            <person name="Murat C."/>
            <person name="Nagy L.G."/>
            <person name="Nolan M."/>
            <person name="Ohm R.A."/>
            <person name="Patyshakuliyeva A."/>
            <person name="Rokas A."/>
            <person name="Ruiz-Duenas F.J."/>
            <person name="Sabat G."/>
            <person name="Salamov A."/>
            <person name="Samejima M."/>
            <person name="Schmutz J."/>
            <person name="Slot J.C."/>
            <person name="St John F."/>
            <person name="Stenlid J."/>
            <person name="Sun H."/>
            <person name="Sun S."/>
            <person name="Syed K."/>
            <person name="Tsang A."/>
            <person name="Wiebenga A."/>
            <person name="Young D."/>
            <person name="Pisabarro A."/>
            <person name="Eastwood D.C."/>
            <person name="Martin F."/>
            <person name="Cullen D."/>
            <person name="Grigoriev I.V."/>
            <person name="Hibbett D.S."/>
        </authorList>
    </citation>
    <scope>NUCLEOTIDE SEQUENCE</scope>
    <source>
        <strain evidence="3">FP-58527</strain>
    </source>
</reference>
<feature type="region of interest" description="Disordered" evidence="1">
    <location>
        <begin position="515"/>
        <end position="534"/>
    </location>
</feature>
<dbReference type="EMBL" id="KE504152">
    <property type="protein sequence ID" value="EPT00032.1"/>
    <property type="molecule type" value="Genomic_DNA"/>
</dbReference>